<dbReference type="AlphaFoldDB" id="A0A662ZLX7"/>
<dbReference type="Pfam" id="PF04219">
    <property type="entry name" value="DUF413"/>
    <property type="match status" value="1"/>
</dbReference>
<organism evidence="4 5">
    <name type="scientific">Ruminobacter amylophilus</name>
    <dbReference type="NCBI Taxonomy" id="867"/>
    <lineage>
        <taxon>Bacteria</taxon>
        <taxon>Pseudomonadati</taxon>
        <taxon>Pseudomonadota</taxon>
        <taxon>Gammaproteobacteria</taxon>
        <taxon>Aeromonadales</taxon>
        <taxon>Succinivibrionaceae</taxon>
        <taxon>Ruminobacter</taxon>
    </lineage>
</organism>
<feature type="compositionally biased region" description="Acidic residues" evidence="3">
    <location>
        <begin position="95"/>
        <end position="108"/>
    </location>
</feature>
<evidence type="ECO:0000256" key="1">
    <source>
        <dbReference type="ARBA" id="ARBA00093464"/>
    </source>
</evidence>
<evidence type="ECO:0000313" key="4">
    <source>
        <dbReference type="EMBL" id="SFP57356.1"/>
    </source>
</evidence>
<comment type="similarity">
    <text evidence="1">Belongs to the MaoP family.</text>
</comment>
<evidence type="ECO:0000256" key="3">
    <source>
        <dbReference type="SAM" id="MobiDB-lite"/>
    </source>
</evidence>
<accession>A0A662ZLX7</accession>
<protein>
    <recommendedName>
        <fullName evidence="2">Macrodomain Ori protein</fullName>
    </recommendedName>
</protein>
<dbReference type="RefSeq" id="WP_093142927.1">
    <property type="nucleotide sequence ID" value="NZ_FOXF01000038.1"/>
</dbReference>
<evidence type="ECO:0000313" key="5">
    <source>
        <dbReference type="Proteomes" id="UP000243745"/>
    </source>
</evidence>
<dbReference type="Proteomes" id="UP000243745">
    <property type="component" value="Unassembled WGS sequence"/>
</dbReference>
<feature type="region of interest" description="Disordered" evidence="3">
    <location>
        <begin position="88"/>
        <end position="108"/>
    </location>
</feature>
<sequence length="108" mass="12298">MSFESDKSFNDFVHFPRGIRRSGLFSIKESDLLEECGDAMMELYQGVRKPKDAAEKTFVEQIKGEAVITDLNAKVFKKYLYEISPKKSHNLTTSTDDDGYDSSEESID</sequence>
<reference evidence="4 5" key="1">
    <citation type="submission" date="2016-10" db="EMBL/GenBank/DDBJ databases">
        <authorList>
            <person name="Varghese N."/>
            <person name="Submissions S."/>
        </authorList>
    </citation>
    <scope>NUCLEOTIDE SEQUENCE [LARGE SCALE GENOMIC DNA]</scope>
    <source>
        <strain evidence="4 5">DSM 1361</strain>
    </source>
</reference>
<gene>
    <name evidence="4" type="ORF">SAMN02910344_01764</name>
</gene>
<dbReference type="OrthoDB" id="6400110at2"/>
<evidence type="ECO:0000256" key="2">
    <source>
        <dbReference type="ARBA" id="ARBA00093628"/>
    </source>
</evidence>
<dbReference type="EMBL" id="FOXF01000038">
    <property type="protein sequence ID" value="SFP57356.1"/>
    <property type="molecule type" value="Genomic_DNA"/>
</dbReference>
<keyword evidence="5" id="KW-1185">Reference proteome</keyword>
<name>A0A662ZLX7_9GAMM</name>
<proteinExistence type="inferred from homology"/>
<dbReference type="InterPro" id="IPR007335">
    <property type="entry name" value="DUF413"/>
</dbReference>